<comment type="subcellular location">
    <subcellularLocation>
        <location evidence="1 7">Cell outer membrane</location>
    </subcellularLocation>
</comment>
<evidence type="ECO:0000313" key="11">
    <source>
        <dbReference type="Proteomes" id="UP000007039"/>
    </source>
</evidence>
<name>E4TEJ0_CALNY</name>
<keyword evidence="4" id="KW-0732">Signal</keyword>
<evidence type="ECO:0000259" key="8">
    <source>
        <dbReference type="Pfam" id="PF00263"/>
    </source>
</evidence>
<evidence type="ECO:0000256" key="6">
    <source>
        <dbReference type="ARBA" id="ARBA00023237"/>
    </source>
</evidence>
<evidence type="ECO:0000313" key="10">
    <source>
        <dbReference type="EMBL" id="ADR18316.1"/>
    </source>
</evidence>
<reference key="1">
    <citation type="submission" date="2010-11" db="EMBL/GenBank/DDBJ databases">
        <title>The complete genome of chromosome of Calditerrivibrio nitroreducens DSM 19672.</title>
        <authorList>
            <consortium name="US DOE Joint Genome Institute (JGI-PGF)"/>
            <person name="Lucas S."/>
            <person name="Copeland A."/>
            <person name="Lapidus A."/>
            <person name="Bruce D."/>
            <person name="Goodwin L."/>
            <person name="Pitluck S."/>
            <person name="Kyrpides N."/>
            <person name="Mavromatis K."/>
            <person name="Ivanova N."/>
            <person name="Mikhailova N."/>
            <person name="Zeytun A."/>
            <person name="Brettin T."/>
            <person name="Detter J.C."/>
            <person name="Tapia R."/>
            <person name="Han C."/>
            <person name="Land M."/>
            <person name="Hauser L."/>
            <person name="Markowitz V."/>
            <person name="Cheng J.-F."/>
            <person name="Hugenholtz P."/>
            <person name="Woyke T."/>
            <person name="Wu D."/>
            <person name="Spring S."/>
            <person name="Schroeder M."/>
            <person name="Brambilla E."/>
            <person name="Klenk H.-P."/>
            <person name="Eisen J.A."/>
        </authorList>
    </citation>
    <scope>NUCLEOTIDE SEQUENCE [LARGE SCALE GENOMIC DNA]</scope>
    <source>
        <strain>DSM 19672</strain>
    </source>
</reference>
<dbReference type="PANTHER" id="PTHR30604">
    <property type="entry name" value="PROTEIN TRANSPORT PROTEIN HOFQ"/>
    <property type="match status" value="1"/>
</dbReference>
<evidence type="ECO:0000256" key="7">
    <source>
        <dbReference type="RuleBase" id="RU004004"/>
    </source>
</evidence>
<evidence type="ECO:0000256" key="5">
    <source>
        <dbReference type="ARBA" id="ARBA00023136"/>
    </source>
</evidence>
<dbReference type="KEGG" id="cni:Calni_0403"/>
<dbReference type="PROSITE" id="PS00875">
    <property type="entry name" value="T2SP_D"/>
    <property type="match status" value="1"/>
</dbReference>
<dbReference type="HOGENOM" id="CLU_006756_2_4_0"/>
<dbReference type="NCBIfam" id="TIGR02515">
    <property type="entry name" value="IV_pilus_PilQ"/>
    <property type="match status" value="1"/>
</dbReference>
<dbReference type="PRINTS" id="PR01032">
    <property type="entry name" value="PHAGEIV"/>
</dbReference>
<reference evidence="10 11" key="2">
    <citation type="journal article" date="2011" name="Stand. Genomic Sci.">
        <title>Complete genome sequence of Calditerrivibrio nitroreducens type strain (Yu37-1).</title>
        <authorList>
            <person name="Pitluck S."/>
            <person name="Sikorski J."/>
            <person name="Zeytun A."/>
            <person name="Lapidus A."/>
            <person name="Nolan M."/>
            <person name="Lucas S."/>
            <person name="Hammon N."/>
            <person name="Deshpande S."/>
            <person name="Cheng J.F."/>
            <person name="Tapia R."/>
            <person name="Han C."/>
            <person name="Goodwin L."/>
            <person name="Liolios K."/>
            <person name="Pagani I."/>
            <person name="Ivanova N."/>
            <person name="Mavromatis K."/>
            <person name="Pati A."/>
            <person name="Chen A."/>
            <person name="Palaniappan K."/>
            <person name="Hauser L."/>
            <person name="Chang Y.J."/>
            <person name="Jeffries C.D."/>
            <person name="Detter J.C."/>
            <person name="Brambilla E."/>
            <person name="Djao O.D."/>
            <person name="Rohde M."/>
            <person name="Spring S."/>
            <person name="Goker M."/>
            <person name="Woyke T."/>
            <person name="Bristow J."/>
            <person name="Eisen J.A."/>
            <person name="Markowitz V."/>
            <person name="Hugenholtz P."/>
            <person name="Kyrpides N.C."/>
            <person name="Klenk H.P."/>
            <person name="Land M."/>
        </authorList>
    </citation>
    <scope>NUCLEOTIDE SEQUENCE [LARGE SCALE GENOMIC DNA]</scope>
    <source>
        <strain evidence="11">DSM 19672 / NBRC 101217 / Yu37-1</strain>
    </source>
</reference>
<dbReference type="InterPro" id="IPR051808">
    <property type="entry name" value="Type_IV_pilus_biogenesis"/>
</dbReference>
<comment type="similarity">
    <text evidence="2">Belongs to the bacterial secretin family. PilQ subfamily.</text>
</comment>
<accession>E4TEJ0</accession>
<dbReference type="Pfam" id="PF00263">
    <property type="entry name" value="Secretin"/>
    <property type="match status" value="1"/>
</dbReference>
<dbReference type="InterPro" id="IPR038591">
    <property type="entry name" value="NolW-like_sf"/>
</dbReference>
<dbReference type="Proteomes" id="UP000007039">
    <property type="component" value="Chromosome"/>
</dbReference>
<dbReference type="OrthoDB" id="9775455at2"/>
<dbReference type="InterPro" id="IPR004845">
    <property type="entry name" value="T2SS_GspD_CS"/>
</dbReference>
<dbReference type="RefSeq" id="WP_013450532.1">
    <property type="nucleotide sequence ID" value="NC_014758.1"/>
</dbReference>
<feature type="domain" description="NolW-like" evidence="9">
    <location>
        <begin position="28"/>
        <end position="172"/>
    </location>
</feature>
<dbReference type="AlphaFoldDB" id="E4TEJ0"/>
<evidence type="ECO:0000256" key="3">
    <source>
        <dbReference type="ARBA" id="ARBA00022448"/>
    </source>
</evidence>
<proteinExistence type="inferred from homology"/>
<dbReference type="InterPro" id="IPR013355">
    <property type="entry name" value="Pilus_4_PilQ"/>
</dbReference>
<evidence type="ECO:0000259" key="9">
    <source>
        <dbReference type="Pfam" id="PF03958"/>
    </source>
</evidence>
<organism evidence="10 11">
    <name type="scientific">Calditerrivibrio nitroreducens (strain DSM 19672 / NBRC 101217 / Yu37-1)</name>
    <dbReference type="NCBI Taxonomy" id="768670"/>
    <lineage>
        <taxon>Bacteria</taxon>
        <taxon>Pseudomonadati</taxon>
        <taxon>Deferribacterota</taxon>
        <taxon>Deferribacteres</taxon>
        <taxon>Deferribacterales</taxon>
        <taxon>Calditerrivibrionaceae</taxon>
    </lineage>
</organism>
<dbReference type="Gene3D" id="3.30.1370.120">
    <property type="match status" value="1"/>
</dbReference>
<dbReference type="eggNOG" id="COG4796">
    <property type="taxonomic scope" value="Bacteria"/>
</dbReference>
<keyword evidence="5" id="KW-0472">Membrane</keyword>
<dbReference type="Pfam" id="PF03958">
    <property type="entry name" value="Secretin_N"/>
    <property type="match status" value="1"/>
</dbReference>
<keyword evidence="3 7" id="KW-0813">Transport</keyword>
<dbReference type="GO" id="GO:0009306">
    <property type="term" value="P:protein secretion"/>
    <property type="evidence" value="ECO:0007669"/>
    <property type="project" value="InterPro"/>
</dbReference>
<dbReference type="InterPro" id="IPR005644">
    <property type="entry name" value="NolW-like"/>
</dbReference>
<dbReference type="EMBL" id="CP002347">
    <property type="protein sequence ID" value="ADR18316.1"/>
    <property type="molecule type" value="Genomic_DNA"/>
</dbReference>
<sequence precursor="true">MRIWKIFLILMFFSTLVYADLNRLVSLNMKNADVKDVFNALSLISNTNIVVGKGVEGKISVFLDNVTLMDAIKSVTSNADLNYRVENNIVYITKLDNIGQSTITSDNVESYFFKPKYMKLDQFEGIINNFLSSTGGKMVIDNSTGTIIITDTKANLKYLKDLIAKIDQPSQQIMIEAKIVRTTKNAGKDLGIQWGVNVNDRTSKNFPYSVQVGAGADPNRNYIVNLPISDVARAGIGAGVGVTLGNFNNTFVLNAKLNALETKGEAKVVHSPKILTMNNQKAKLESGEEIRFRETKTSTTTTTQEIEIQKDEAKTVLDITPQILNDGNILLNLAVELSEFDWTKSVDNIPAKNKNKAETQVILKDGETLIIGGLKKENVFKNEAAVPLLSKIPLLGALFRNKSSGEELNELLIFVTPKIMREKQN</sequence>
<dbReference type="STRING" id="768670.Calni_0403"/>
<evidence type="ECO:0000256" key="2">
    <source>
        <dbReference type="ARBA" id="ARBA00006304"/>
    </source>
</evidence>
<dbReference type="InterPro" id="IPR004846">
    <property type="entry name" value="T2SS/T3SS_dom"/>
</dbReference>
<dbReference type="Gene3D" id="3.30.1370.130">
    <property type="match status" value="1"/>
</dbReference>
<evidence type="ECO:0000256" key="1">
    <source>
        <dbReference type="ARBA" id="ARBA00004442"/>
    </source>
</evidence>
<protein>
    <submittedName>
        <fullName evidence="10">Type II and III secretion system protein</fullName>
    </submittedName>
</protein>
<dbReference type="GO" id="GO:0009279">
    <property type="term" value="C:cell outer membrane"/>
    <property type="evidence" value="ECO:0007669"/>
    <property type="project" value="UniProtKB-SubCell"/>
</dbReference>
<evidence type="ECO:0000256" key="4">
    <source>
        <dbReference type="ARBA" id="ARBA00022729"/>
    </source>
</evidence>
<gene>
    <name evidence="10" type="ordered locus">Calni_0403</name>
</gene>
<dbReference type="PANTHER" id="PTHR30604:SF1">
    <property type="entry name" value="DNA UTILIZATION PROTEIN HOFQ"/>
    <property type="match status" value="1"/>
</dbReference>
<dbReference type="InterPro" id="IPR001775">
    <property type="entry name" value="GspD/PilQ"/>
</dbReference>
<feature type="domain" description="Type II/III secretion system secretin-like" evidence="8">
    <location>
        <begin position="259"/>
        <end position="421"/>
    </location>
</feature>
<keyword evidence="6" id="KW-0998">Cell outer membrane</keyword>
<keyword evidence="11" id="KW-1185">Reference proteome</keyword>
<dbReference type="PRINTS" id="PR00811">
    <property type="entry name" value="BCTERIALGSPD"/>
</dbReference>